<evidence type="ECO:0000313" key="1">
    <source>
        <dbReference type="EMBL" id="JAP45178.1"/>
    </source>
</evidence>
<protein>
    <submittedName>
        <fullName evidence="1">UPF0565 protein C2orf69 homolog</fullName>
    </submittedName>
</protein>
<sequence>MASVGQILFKKLVGVRGRDHLQNDVFFSCSSGSPELNVIFFGGDIQNEAEVMEKHRDNRRYVKWSLDATSELFTRRLSALFSNGKGAHLWVMRASRWVLQTFACYDNFVQTSETGLPNFSGVHGFGRATAWCHLDSLLNNAVSAINEECPEVHATADLPCCIIGFSKGSCVTTQLLYELGVFADLPVFLSIPLVSRTLSLVWLDAGHNGQSHLWPSSPHNLSRLSFLQKLPKIFAFATPYELCDKNRPWNRRDFVAFLRLLKLNKLPHHVDTMFKGEHWDFEAFDCDQEEIGATLDTHFEILSTFPIDLCVSPPVLTHHLGN</sequence>
<proteinExistence type="predicted"/>
<gene>
    <name evidence="1" type="primary">CB069</name>
    <name evidence="1" type="ORF">TR147463</name>
</gene>
<accession>A0A0X3P008</accession>
<dbReference type="AlphaFoldDB" id="A0A0X3P008"/>
<dbReference type="EMBL" id="GEEE01018047">
    <property type="protein sequence ID" value="JAP45178.1"/>
    <property type="molecule type" value="Transcribed_RNA"/>
</dbReference>
<dbReference type="PANTHER" id="PTHR31296">
    <property type="entry name" value="UPF0565 PROTEIN C2ORF69"/>
    <property type="match status" value="1"/>
</dbReference>
<dbReference type="InterPro" id="IPR018881">
    <property type="entry name" value="C2orf69_mit"/>
</dbReference>
<dbReference type="GO" id="GO:0005739">
    <property type="term" value="C:mitochondrion"/>
    <property type="evidence" value="ECO:0007669"/>
    <property type="project" value="TreeGrafter"/>
</dbReference>
<dbReference type="PANTHER" id="PTHR31296:SF1">
    <property type="entry name" value="MITOCHONDRIAL PROTEIN C2ORF69"/>
    <property type="match status" value="1"/>
</dbReference>
<name>A0A0X3P008_SCHSO</name>
<reference evidence="1" key="1">
    <citation type="submission" date="2016-01" db="EMBL/GenBank/DDBJ databases">
        <title>Reference transcriptome for the parasite Schistocephalus solidus: insights into the molecular evolution of parasitism.</title>
        <authorList>
            <person name="Hebert F.O."/>
            <person name="Grambauer S."/>
            <person name="Barber I."/>
            <person name="Landry C.R."/>
            <person name="Aubin-Horth N."/>
        </authorList>
    </citation>
    <scope>NUCLEOTIDE SEQUENCE</scope>
</reference>
<dbReference type="Pfam" id="PF10561">
    <property type="entry name" value="C2orf69"/>
    <property type="match status" value="2"/>
</dbReference>
<organism evidence="1">
    <name type="scientific">Schistocephalus solidus</name>
    <name type="common">Tapeworm</name>
    <dbReference type="NCBI Taxonomy" id="70667"/>
    <lineage>
        <taxon>Eukaryota</taxon>
        <taxon>Metazoa</taxon>
        <taxon>Spiralia</taxon>
        <taxon>Lophotrochozoa</taxon>
        <taxon>Platyhelminthes</taxon>
        <taxon>Cestoda</taxon>
        <taxon>Eucestoda</taxon>
        <taxon>Diphyllobothriidea</taxon>
        <taxon>Diphyllobothriidae</taxon>
        <taxon>Schistocephalus</taxon>
    </lineage>
</organism>